<dbReference type="Gene3D" id="3.10.100.10">
    <property type="entry name" value="Mannose-Binding Protein A, subunit A"/>
    <property type="match status" value="1"/>
</dbReference>
<dbReference type="PANTHER" id="PTHR22803">
    <property type="entry name" value="MANNOSE, PHOSPHOLIPASE, LECTIN RECEPTOR RELATED"/>
    <property type="match status" value="1"/>
</dbReference>
<organism evidence="5 6">
    <name type="scientific">Cyprinus carpio</name>
    <name type="common">Common carp</name>
    <dbReference type="NCBI Taxonomy" id="7962"/>
    <lineage>
        <taxon>Eukaryota</taxon>
        <taxon>Metazoa</taxon>
        <taxon>Chordata</taxon>
        <taxon>Craniata</taxon>
        <taxon>Vertebrata</taxon>
        <taxon>Euteleostomi</taxon>
        <taxon>Actinopterygii</taxon>
        <taxon>Neopterygii</taxon>
        <taxon>Teleostei</taxon>
        <taxon>Ostariophysi</taxon>
        <taxon>Cypriniformes</taxon>
        <taxon>Cyprinidae</taxon>
        <taxon>Cyprininae</taxon>
        <taxon>Cyprinus</taxon>
    </lineage>
</organism>
<keyword evidence="3" id="KW-1133">Transmembrane helix</keyword>
<dbReference type="AlphaFoldDB" id="A0A8C1GX06"/>
<keyword evidence="3" id="KW-0472">Membrane</keyword>
<dbReference type="InterPro" id="IPR018378">
    <property type="entry name" value="C-type_lectin_CS"/>
</dbReference>
<dbReference type="InterPro" id="IPR001304">
    <property type="entry name" value="C-type_lectin-like"/>
</dbReference>
<evidence type="ECO:0000256" key="3">
    <source>
        <dbReference type="SAM" id="Phobius"/>
    </source>
</evidence>
<dbReference type="InterPro" id="IPR016187">
    <property type="entry name" value="CTDL_fold"/>
</dbReference>
<name>A0A8C1GX06_CYPCA</name>
<evidence type="ECO:0000313" key="5">
    <source>
        <dbReference type="Ensembl" id="ENSCCRP00010014164.1"/>
    </source>
</evidence>
<evidence type="ECO:0000259" key="4">
    <source>
        <dbReference type="PROSITE" id="PS50041"/>
    </source>
</evidence>
<dbReference type="CDD" id="cd03590">
    <property type="entry name" value="CLECT_DC-SIGN_like"/>
    <property type="match status" value="1"/>
</dbReference>
<dbReference type="PROSITE" id="PS00615">
    <property type="entry name" value="C_TYPE_LECTIN_1"/>
    <property type="match status" value="1"/>
</dbReference>
<protein>
    <submittedName>
        <fullName evidence="5">Si:dkey-181c13.1</fullName>
    </submittedName>
</protein>
<reference evidence="5" key="1">
    <citation type="submission" date="2025-08" db="UniProtKB">
        <authorList>
            <consortium name="Ensembl"/>
        </authorList>
    </citation>
    <scope>IDENTIFICATION</scope>
</reference>
<feature type="transmembrane region" description="Helical" evidence="3">
    <location>
        <begin position="52"/>
        <end position="76"/>
    </location>
</feature>
<dbReference type="InterPro" id="IPR016186">
    <property type="entry name" value="C-type_lectin-like/link_sf"/>
</dbReference>
<dbReference type="InterPro" id="IPR050111">
    <property type="entry name" value="C-type_lectin/snaclec_domain"/>
</dbReference>
<keyword evidence="6" id="KW-1185">Reference proteome</keyword>
<reference evidence="5" key="2">
    <citation type="submission" date="2025-09" db="UniProtKB">
        <authorList>
            <consortium name="Ensembl"/>
        </authorList>
    </citation>
    <scope>IDENTIFICATION</scope>
</reference>
<dbReference type="Proteomes" id="UP000694427">
    <property type="component" value="Unplaced"/>
</dbReference>
<evidence type="ECO:0000256" key="2">
    <source>
        <dbReference type="ARBA" id="ARBA00023157"/>
    </source>
</evidence>
<dbReference type="GO" id="GO:0030246">
    <property type="term" value="F:carbohydrate binding"/>
    <property type="evidence" value="ECO:0007669"/>
    <property type="project" value="UniProtKB-KW"/>
</dbReference>
<keyword evidence="1" id="KW-0430">Lectin</keyword>
<dbReference type="SUPFAM" id="SSF56436">
    <property type="entry name" value="C-type lectin-like"/>
    <property type="match status" value="1"/>
</dbReference>
<dbReference type="Ensembl" id="ENSCCRT00010015442.1">
    <property type="protein sequence ID" value="ENSCCRP00010014164.1"/>
    <property type="gene ID" value="ENSCCRG00010006104.1"/>
</dbReference>
<dbReference type="InterPro" id="IPR033989">
    <property type="entry name" value="CD209-like_CTLD"/>
</dbReference>
<sequence length="232" mass="26766">MSYYGNINISGKHGMEKEYEEIDINSRDVKEYMDIQRHRTPQNTVKVRSSRAAVVCLVLLCVLQMTAVIVLCVHIYTNNSNCTQEKDQLTTGKGNLLIKTDHLPVFGKDQCSDNPKWITYKHSSYYISSEWKNWTDSRRDCLQRGADLVIINNKEEQEFIVNMTSANIVWIGLTDSDNEGVWKWVDGSTLTTRIWNPNEPNGKVGDEDCAVSQYSWADFPCNYTFVWICERN</sequence>
<proteinExistence type="predicted"/>
<accession>A0A8C1GX06</accession>
<dbReference type="PROSITE" id="PS50041">
    <property type="entry name" value="C_TYPE_LECTIN_2"/>
    <property type="match status" value="1"/>
</dbReference>
<dbReference type="OMA" id="TSANIVW"/>
<dbReference type="SMART" id="SM00034">
    <property type="entry name" value="CLECT"/>
    <property type="match status" value="1"/>
</dbReference>
<keyword evidence="2" id="KW-1015">Disulfide bond</keyword>
<keyword evidence="3" id="KW-0812">Transmembrane</keyword>
<evidence type="ECO:0000313" key="6">
    <source>
        <dbReference type="Proteomes" id="UP000694427"/>
    </source>
</evidence>
<dbReference type="Pfam" id="PF00059">
    <property type="entry name" value="Lectin_C"/>
    <property type="match status" value="1"/>
</dbReference>
<feature type="domain" description="C-type lectin" evidence="4">
    <location>
        <begin position="120"/>
        <end position="230"/>
    </location>
</feature>
<evidence type="ECO:0000256" key="1">
    <source>
        <dbReference type="ARBA" id="ARBA00022734"/>
    </source>
</evidence>